<feature type="domain" description="M23ase beta-sheet core" evidence="2">
    <location>
        <begin position="201"/>
        <end position="304"/>
    </location>
</feature>
<sequence length="332" mass="37887">MTNKKNRYKYDPSSLSFIKITKRRRDILMEVLFFILSSLLFGSIAFSVVFHFVDSPKEKKIKRELNNLLVNYNIINKKINEINSVLEIMKDRDNSIYRVLLVTDSIPSSVRNAGFGGINRYNELKGFDNSQLIMSTVRKTDILAKKLYIQSKSLDEITSLLKNKSKMIASIPAIQPISNKELKRLSSGFGYRTHPIYKVRKMHSGLDFAAPEGTPIYSTGDGIVYAAKSLTTKNRRLNNGYGNVVIIDHGYGYKTLYAHMKEFNVKKGDKVKRGNIIGYVGNTGSSTAPHLHYEVHKNNRRVNPIHFFFNDLSPEEYEEMLELGAIENQSLD</sequence>
<reference evidence="3 4" key="1">
    <citation type="submission" date="2014-03" db="EMBL/GenBank/DDBJ databases">
        <title>complete genome sequence of Flavobacteriaceae bacterium JBKA-6.</title>
        <authorList>
            <person name="Takano T."/>
            <person name="Nakamura Y."/>
            <person name="Takuma S."/>
            <person name="Yasuike M."/>
            <person name="Matsuyama T."/>
            <person name="Sakai T."/>
            <person name="Fujiwara A."/>
            <person name="Kimoto K."/>
            <person name="Fukuda Y."/>
            <person name="Kondo H."/>
            <person name="Hirono I."/>
            <person name="Nakayasu C."/>
        </authorList>
    </citation>
    <scope>NUCLEOTIDE SEQUENCE [LARGE SCALE GENOMIC DNA]</scope>
    <source>
        <strain evidence="3 4">JBKA-6</strain>
    </source>
</reference>
<dbReference type="PANTHER" id="PTHR21666:SF286">
    <property type="entry name" value="LIPOPROTEIN NLPD"/>
    <property type="match status" value="1"/>
</dbReference>
<dbReference type="InterPro" id="IPR016047">
    <property type="entry name" value="M23ase_b-sheet_dom"/>
</dbReference>
<protein>
    <submittedName>
        <fullName evidence="3">Peptidase, family M23</fullName>
    </submittedName>
</protein>
<accession>A0A1J1E8J1</accession>
<organism evidence="3 4">
    <name type="scientific">Ichthyobacterium seriolicida</name>
    <dbReference type="NCBI Taxonomy" id="242600"/>
    <lineage>
        <taxon>Bacteria</taxon>
        <taxon>Pseudomonadati</taxon>
        <taxon>Bacteroidota</taxon>
        <taxon>Flavobacteriia</taxon>
        <taxon>Flavobacteriales</taxon>
        <taxon>Ichthyobacteriaceae</taxon>
        <taxon>Ichthyobacterium</taxon>
    </lineage>
</organism>
<dbReference type="AlphaFoldDB" id="A0A1J1E8J1"/>
<dbReference type="PANTHER" id="PTHR21666">
    <property type="entry name" value="PEPTIDASE-RELATED"/>
    <property type="match status" value="1"/>
</dbReference>
<dbReference type="SUPFAM" id="SSF51261">
    <property type="entry name" value="Duplicated hybrid motif"/>
    <property type="match status" value="1"/>
</dbReference>
<name>A0A1J1E8J1_9FLAO</name>
<dbReference type="KEGG" id="ise:JBKA6_0238"/>
<dbReference type="InterPro" id="IPR050570">
    <property type="entry name" value="Cell_wall_metabolism_enzyme"/>
</dbReference>
<evidence type="ECO:0000313" key="4">
    <source>
        <dbReference type="Proteomes" id="UP000243197"/>
    </source>
</evidence>
<evidence type="ECO:0000313" key="3">
    <source>
        <dbReference type="EMBL" id="BAV94251.1"/>
    </source>
</evidence>
<dbReference type="RefSeq" id="WP_231952060.1">
    <property type="nucleotide sequence ID" value="NZ_AP014564.1"/>
</dbReference>
<dbReference type="FunFam" id="2.70.70.10:FF:000006">
    <property type="entry name" value="M23 family peptidase"/>
    <property type="match status" value="1"/>
</dbReference>
<keyword evidence="1" id="KW-0472">Membrane</keyword>
<proteinExistence type="predicted"/>
<dbReference type="Pfam" id="PF01551">
    <property type="entry name" value="Peptidase_M23"/>
    <property type="match status" value="1"/>
</dbReference>
<dbReference type="CDD" id="cd12797">
    <property type="entry name" value="M23_peptidase"/>
    <property type="match status" value="1"/>
</dbReference>
<feature type="transmembrane region" description="Helical" evidence="1">
    <location>
        <begin position="31"/>
        <end position="53"/>
    </location>
</feature>
<dbReference type="Gene3D" id="2.70.70.10">
    <property type="entry name" value="Glucose Permease (Domain IIA)"/>
    <property type="match status" value="1"/>
</dbReference>
<evidence type="ECO:0000259" key="2">
    <source>
        <dbReference type="Pfam" id="PF01551"/>
    </source>
</evidence>
<dbReference type="Proteomes" id="UP000243197">
    <property type="component" value="Chromosome"/>
</dbReference>
<gene>
    <name evidence="3" type="ORF">JBKA6_0238</name>
</gene>
<dbReference type="GO" id="GO:0004222">
    <property type="term" value="F:metalloendopeptidase activity"/>
    <property type="evidence" value="ECO:0007669"/>
    <property type="project" value="TreeGrafter"/>
</dbReference>
<keyword evidence="1" id="KW-1133">Transmembrane helix</keyword>
<dbReference type="EMBL" id="AP014564">
    <property type="protein sequence ID" value="BAV94251.1"/>
    <property type="molecule type" value="Genomic_DNA"/>
</dbReference>
<keyword evidence="1" id="KW-0812">Transmembrane</keyword>
<keyword evidence="4" id="KW-1185">Reference proteome</keyword>
<dbReference type="InterPro" id="IPR011055">
    <property type="entry name" value="Dup_hybrid_motif"/>
</dbReference>
<evidence type="ECO:0000256" key="1">
    <source>
        <dbReference type="SAM" id="Phobius"/>
    </source>
</evidence>